<comment type="similarity">
    <text evidence="2">Belongs to the asparagine synthetase family.</text>
</comment>
<dbReference type="RefSeq" id="WP_258820133.1">
    <property type="nucleotide sequence ID" value="NZ_JANUHB010000001.1"/>
</dbReference>
<dbReference type="SUPFAM" id="SSF56235">
    <property type="entry name" value="N-terminal nucleophile aminohydrolases (Ntn hydrolases)"/>
    <property type="match status" value="1"/>
</dbReference>
<accession>A0ABT2D5I1</accession>
<dbReference type="EMBL" id="JANUHB010000001">
    <property type="protein sequence ID" value="MCS0806348.1"/>
    <property type="molecule type" value="Genomic_DNA"/>
</dbReference>
<sequence>MSGLCGWFSREPAALPIAQMAAPLCRFDQAPLRTAAHGMGAVALAGGLDCASLYHEDGLLIAHWGERVDALARLWRAHGVKACAALSGQFAFALIDERRGEALLAVDRAASRPLYYQLVGHTLVFASSTDAMVLHPGAGREVDPQALYNYLYFHAVPGSIYKGQRRLAPGEYVHLRAGRLERTRYWRLRFHERQPATNSPVLASELLDTIRGAVECCVGQQRTGVMLGGGPASTALGALLANASGQRVPTFAVGIGPAGRAAFEHARQAARALGFDHHERVIGTSEVADAIAQLGAAFDLPCGDPAALAAYYCALLARESGTQRLLTGQGAAELFGRRAYYARQLRLARYERLPSGLRQLLIEPLLFRLARRVRRGPLAMAREHIRQSMMPLPARLQHANLLHGYGPGEVFEPGFLELVDPTAPAATVEQSWWLAQGRHPLNRMIALDLQYRLGERGLPSVSRACDMAGVAVQFPYLNDALVAFAARLDPAAKEAGASAHGLFCQALQATLPRRSLHVRGYGLAPPVGQWLLSDPRLRAIAFDSLSALRERHIVRASFIDQLLSQRLAQDPPRHGRMVWMLMMLEQWFAQRRAQATTAPAPAHAPATART</sequence>
<dbReference type="Pfam" id="PF13537">
    <property type="entry name" value="GATase_7"/>
    <property type="match status" value="1"/>
</dbReference>
<dbReference type="Proteomes" id="UP001206126">
    <property type="component" value="Unassembled WGS sequence"/>
</dbReference>
<keyword evidence="5" id="KW-0067">ATP-binding</keyword>
<dbReference type="PANTHER" id="PTHR43284:SF1">
    <property type="entry name" value="ASPARAGINE SYNTHETASE"/>
    <property type="match status" value="1"/>
</dbReference>
<evidence type="ECO:0000256" key="5">
    <source>
        <dbReference type="ARBA" id="ARBA00022840"/>
    </source>
</evidence>
<dbReference type="PIRSF" id="PIRSF001589">
    <property type="entry name" value="Asn_synthetase_glu-h"/>
    <property type="match status" value="1"/>
</dbReference>
<evidence type="ECO:0000256" key="4">
    <source>
        <dbReference type="ARBA" id="ARBA00022741"/>
    </source>
</evidence>
<dbReference type="InterPro" id="IPR029055">
    <property type="entry name" value="Ntn_hydrolases_N"/>
</dbReference>
<dbReference type="InterPro" id="IPR017932">
    <property type="entry name" value="GATase_2_dom"/>
</dbReference>
<gene>
    <name evidence="9" type="ORF">NX774_00210</name>
</gene>
<evidence type="ECO:0000256" key="1">
    <source>
        <dbReference type="ARBA" id="ARBA00005187"/>
    </source>
</evidence>
<evidence type="ECO:0000256" key="2">
    <source>
        <dbReference type="ARBA" id="ARBA00005752"/>
    </source>
</evidence>
<dbReference type="SUPFAM" id="SSF52402">
    <property type="entry name" value="Adenine nucleotide alpha hydrolases-like"/>
    <property type="match status" value="1"/>
</dbReference>
<comment type="catalytic activity">
    <reaction evidence="6">
        <text>L-aspartate + L-glutamine + ATP + H2O = L-asparagine + L-glutamate + AMP + diphosphate + H(+)</text>
        <dbReference type="Rhea" id="RHEA:12228"/>
        <dbReference type="ChEBI" id="CHEBI:15377"/>
        <dbReference type="ChEBI" id="CHEBI:15378"/>
        <dbReference type="ChEBI" id="CHEBI:29985"/>
        <dbReference type="ChEBI" id="CHEBI:29991"/>
        <dbReference type="ChEBI" id="CHEBI:30616"/>
        <dbReference type="ChEBI" id="CHEBI:33019"/>
        <dbReference type="ChEBI" id="CHEBI:58048"/>
        <dbReference type="ChEBI" id="CHEBI:58359"/>
        <dbReference type="ChEBI" id="CHEBI:456215"/>
        <dbReference type="EC" id="6.3.5.4"/>
    </reaction>
</comment>
<evidence type="ECO:0000313" key="9">
    <source>
        <dbReference type="EMBL" id="MCS0806348.1"/>
    </source>
</evidence>
<dbReference type="PANTHER" id="PTHR43284">
    <property type="entry name" value="ASPARAGINE SYNTHETASE (GLUTAMINE-HYDROLYZING)"/>
    <property type="match status" value="1"/>
</dbReference>
<evidence type="ECO:0000259" key="8">
    <source>
        <dbReference type="Pfam" id="PF13537"/>
    </source>
</evidence>
<evidence type="ECO:0000259" key="7">
    <source>
        <dbReference type="Pfam" id="PF00733"/>
    </source>
</evidence>
<proteinExistence type="inferred from homology"/>
<reference evidence="9 10" key="1">
    <citation type="submission" date="2022-08" db="EMBL/GenBank/DDBJ databases">
        <title>Reclassification of Massilia species as members of the genera Telluria, Duganella, Pseudoduganella, Mokoshia gen. nov. and Zemynaea gen. nov. using orthogonal and non-orthogonal genome-based approaches.</title>
        <authorList>
            <person name="Bowman J.P."/>
        </authorList>
    </citation>
    <scope>NUCLEOTIDE SEQUENCE [LARGE SCALE GENOMIC DNA]</scope>
    <source>
        <strain evidence="9 10">JCM 31605</strain>
    </source>
</reference>
<dbReference type="Gene3D" id="3.60.20.10">
    <property type="entry name" value="Glutamine Phosphoribosylpyrophosphate, subunit 1, domain 1"/>
    <property type="match status" value="1"/>
</dbReference>
<comment type="caution">
    <text evidence="9">The sequence shown here is derived from an EMBL/GenBank/DDBJ whole genome shotgun (WGS) entry which is preliminary data.</text>
</comment>
<keyword evidence="10" id="KW-1185">Reference proteome</keyword>
<feature type="domain" description="Asparagine synthetase" evidence="7">
    <location>
        <begin position="206"/>
        <end position="588"/>
    </location>
</feature>
<dbReference type="Gene3D" id="3.40.50.620">
    <property type="entry name" value="HUPs"/>
    <property type="match status" value="1"/>
</dbReference>
<comment type="pathway">
    <text evidence="1">Amino-acid biosynthesis; L-asparagine biosynthesis; L-asparagine from L-aspartate (L-Gln route): step 1/1.</text>
</comment>
<dbReference type="Pfam" id="PF00733">
    <property type="entry name" value="Asn_synthase"/>
    <property type="match status" value="1"/>
</dbReference>
<name>A0ABT2D5I1_9BURK</name>
<evidence type="ECO:0000256" key="6">
    <source>
        <dbReference type="ARBA" id="ARBA00048741"/>
    </source>
</evidence>
<dbReference type="InterPro" id="IPR014729">
    <property type="entry name" value="Rossmann-like_a/b/a_fold"/>
</dbReference>
<dbReference type="EC" id="6.3.5.4" evidence="3"/>
<organism evidence="9 10">
    <name type="scientific">Massilia agilis</name>
    <dbReference type="NCBI Taxonomy" id="1811226"/>
    <lineage>
        <taxon>Bacteria</taxon>
        <taxon>Pseudomonadati</taxon>
        <taxon>Pseudomonadota</taxon>
        <taxon>Betaproteobacteria</taxon>
        <taxon>Burkholderiales</taxon>
        <taxon>Oxalobacteraceae</taxon>
        <taxon>Telluria group</taxon>
        <taxon>Massilia</taxon>
    </lineage>
</organism>
<evidence type="ECO:0000313" key="10">
    <source>
        <dbReference type="Proteomes" id="UP001206126"/>
    </source>
</evidence>
<dbReference type="InterPro" id="IPR001962">
    <property type="entry name" value="Asn_synthase"/>
</dbReference>
<feature type="domain" description="Glutamine amidotransferase type-2" evidence="8">
    <location>
        <begin position="71"/>
        <end position="132"/>
    </location>
</feature>
<dbReference type="InterPro" id="IPR051786">
    <property type="entry name" value="ASN_synthetase/amidase"/>
</dbReference>
<keyword evidence="4" id="KW-0547">Nucleotide-binding</keyword>
<protein>
    <recommendedName>
        <fullName evidence="3">asparagine synthase (glutamine-hydrolyzing)</fullName>
        <ecNumber evidence="3">6.3.5.4</ecNumber>
    </recommendedName>
</protein>
<evidence type="ECO:0000256" key="3">
    <source>
        <dbReference type="ARBA" id="ARBA00012737"/>
    </source>
</evidence>
<dbReference type="InterPro" id="IPR006426">
    <property type="entry name" value="Asn_synth_AEB"/>
</dbReference>